<dbReference type="Proteomes" id="UP001500655">
    <property type="component" value="Unassembled WGS sequence"/>
</dbReference>
<organism evidence="2 3">
    <name type="scientific">Luedemannella helvata</name>
    <dbReference type="NCBI Taxonomy" id="349315"/>
    <lineage>
        <taxon>Bacteria</taxon>
        <taxon>Bacillati</taxon>
        <taxon>Actinomycetota</taxon>
        <taxon>Actinomycetes</taxon>
        <taxon>Micromonosporales</taxon>
        <taxon>Micromonosporaceae</taxon>
        <taxon>Luedemannella</taxon>
    </lineage>
</organism>
<comment type="caution">
    <text evidence="2">The sequence shown here is derived from an EMBL/GenBank/DDBJ whole genome shotgun (WGS) entry which is preliminary data.</text>
</comment>
<evidence type="ECO:0000313" key="2">
    <source>
        <dbReference type="EMBL" id="GAA1765020.1"/>
    </source>
</evidence>
<dbReference type="EMBL" id="BAAALS010000020">
    <property type="protein sequence ID" value="GAA1765020.1"/>
    <property type="molecule type" value="Genomic_DNA"/>
</dbReference>
<accession>A0ABP4WWY9</accession>
<reference evidence="3" key="1">
    <citation type="journal article" date="2019" name="Int. J. Syst. Evol. Microbiol.">
        <title>The Global Catalogue of Microorganisms (GCM) 10K type strain sequencing project: providing services to taxonomists for standard genome sequencing and annotation.</title>
        <authorList>
            <consortium name="The Broad Institute Genomics Platform"/>
            <consortium name="The Broad Institute Genome Sequencing Center for Infectious Disease"/>
            <person name="Wu L."/>
            <person name="Ma J."/>
        </authorList>
    </citation>
    <scope>NUCLEOTIDE SEQUENCE [LARGE SCALE GENOMIC DNA]</scope>
    <source>
        <strain evidence="3">JCM 13249</strain>
    </source>
</reference>
<dbReference type="PANTHER" id="PTHR35585:SF1">
    <property type="entry name" value="HHE DOMAIN PROTEIN (AFU_ORTHOLOGUE AFUA_4G00730)"/>
    <property type="match status" value="1"/>
</dbReference>
<dbReference type="PANTHER" id="PTHR35585">
    <property type="entry name" value="HHE DOMAIN PROTEIN (AFU_ORTHOLOGUE AFUA_4G00730)"/>
    <property type="match status" value="1"/>
</dbReference>
<name>A0ABP4WWY9_9ACTN</name>
<evidence type="ECO:0000313" key="3">
    <source>
        <dbReference type="Proteomes" id="UP001500655"/>
    </source>
</evidence>
<gene>
    <name evidence="2" type="ORF">GCM10009681_40130</name>
</gene>
<dbReference type="Gene3D" id="1.20.120.520">
    <property type="entry name" value="nmb1532 protein domain like"/>
    <property type="match status" value="1"/>
</dbReference>
<proteinExistence type="predicted"/>
<keyword evidence="3" id="KW-1185">Reference proteome</keyword>
<feature type="domain" description="Hemerythrin-like" evidence="1">
    <location>
        <begin position="10"/>
        <end position="123"/>
    </location>
</feature>
<protein>
    <submittedName>
        <fullName evidence="2">Hemerythrin domain-containing protein</fullName>
    </submittedName>
</protein>
<dbReference type="InterPro" id="IPR012312">
    <property type="entry name" value="Hemerythrin-like"/>
</dbReference>
<evidence type="ECO:0000259" key="1">
    <source>
        <dbReference type="Pfam" id="PF01814"/>
    </source>
</evidence>
<dbReference type="Pfam" id="PF01814">
    <property type="entry name" value="Hemerythrin"/>
    <property type="match status" value="1"/>
</dbReference>
<sequence length="189" mass="21006">MAEMTEDLDAVDLLLAQHEQMRTLFEEVSSAEGDTKRELFDDLVRLLAMHETAEEEVVHPMARRKLDDGDDIVDSRLAEEEDAKQVLSDLYDMGVDAPGFDEGLAELAQDVIAHAEAEEAEEFIMLREVLEPQQLQRMATAIRAVQAMAPTRPHPAAGESATANILAGPPLAVFDRMRDAIRDWTSSHP</sequence>